<dbReference type="Pfam" id="PF05817">
    <property type="entry name" value="Ribophorin_II"/>
    <property type="match status" value="1"/>
</dbReference>
<evidence type="ECO:0000259" key="14">
    <source>
        <dbReference type="Pfam" id="PF25147"/>
    </source>
</evidence>
<dbReference type="EMBL" id="JABCRI010000008">
    <property type="protein sequence ID" value="KAF8401894.1"/>
    <property type="molecule type" value="Genomic_DNA"/>
</dbReference>
<dbReference type="InterPro" id="IPR055374">
    <property type="entry name" value="Ribophorin_II_3rd"/>
</dbReference>
<comment type="function">
    <text evidence="1 10">Subunit of the oligosaccharyl transferase (OST) complex that catalyzes the initial transfer of a defined glycan (Glc(3)Man(9)GlcNAc(2) in eukaryotes) from the lipid carrier dolichol-pyrophosphate to an asparagine residue within an Asn-X-Ser/Thr consensus motif in nascent polypeptide chains, the first step in protein N-glycosylation. N-glycosylation occurs cotranslationally and the complex associates with the Sec61 complex at the channel-forming translocon complex that mediates protein translocation across the endoplasmic reticulum (ER). All subunits are required for a maximal enzyme activity.</text>
</comment>
<dbReference type="Proteomes" id="UP000655225">
    <property type="component" value="Unassembled WGS sequence"/>
</dbReference>
<evidence type="ECO:0000256" key="10">
    <source>
        <dbReference type="RuleBase" id="RU366029"/>
    </source>
</evidence>
<evidence type="ECO:0000259" key="11">
    <source>
        <dbReference type="Pfam" id="PF05817"/>
    </source>
</evidence>
<comment type="pathway">
    <text evidence="3 10">Protein modification; protein glycosylation.</text>
</comment>
<accession>A0A834Z6I5</accession>
<keyword evidence="8 10" id="KW-1133">Transmembrane helix</keyword>
<evidence type="ECO:0000256" key="5">
    <source>
        <dbReference type="ARBA" id="ARBA00022692"/>
    </source>
</evidence>
<dbReference type="UniPathway" id="UPA00378"/>
<evidence type="ECO:0000313" key="16">
    <source>
        <dbReference type="Proteomes" id="UP000655225"/>
    </source>
</evidence>
<evidence type="ECO:0000256" key="2">
    <source>
        <dbReference type="ARBA" id="ARBA00004477"/>
    </source>
</evidence>
<organism evidence="15 16">
    <name type="scientific">Tetracentron sinense</name>
    <name type="common">Spur-leaf</name>
    <dbReference type="NCBI Taxonomy" id="13715"/>
    <lineage>
        <taxon>Eukaryota</taxon>
        <taxon>Viridiplantae</taxon>
        <taxon>Streptophyta</taxon>
        <taxon>Embryophyta</taxon>
        <taxon>Tracheophyta</taxon>
        <taxon>Spermatophyta</taxon>
        <taxon>Magnoliopsida</taxon>
        <taxon>Trochodendrales</taxon>
        <taxon>Trochodendraceae</taxon>
        <taxon>Tetracentron</taxon>
    </lineage>
</organism>
<dbReference type="InterPro" id="IPR055373">
    <property type="entry name" value="Ribophorin_II_N"/>
</dbReference>
<keyword evidence="16" id="KW-1185">Reference proteome</keyword>
<comment type="subcellular location">
    <subcellularLocation>
        <location evidence="2 10">Endoplasmic reticulum membrane</location>
        <topology evidence="2 10">Multi-pass membrane protein</topology>
    </subcellularLocation>
</comment>
<keyword evidence="9 10" id="KW-0472">Membrane</keyword>
<feature type="domain" description="Ribophorin II third" evidence="12">
    <location>
        <begin position="504"/>
        <end position="627"/>
    </location>
</feature>
<proteinExistence type="inferred from homology"/>
<dbReference type="Pfam" id="PF25147">
    <property type="entry name" value="Ribophorin_II_C"/>
    <property type="match status" value="1"/>
</dbReference>
<feature type="transmembrane region" description="Helical" evidence="10">
    <location>
        <begin position="671"/>
        <end position="691"/>
    </location>
</feature>
<dbReference type="OMA" id="YERRRAH"/>
<evidence type="ECO:0000259" key="12">
    <source>
        <dbReference type="Pfam" id="PF23860"/>
    </source>
</evidence>
<protein>
    <recommendedName>
        <fullName evidence="10">Dolichyl-diphosphooligosaccharide--protein glycosyltransferase subunit 2</fullName>
    </recommendedName>
    <alternativeName>
        <fullName evidence="10">Ribophorin-2</fullName>
    </alternativeName>
</protein>
<evidence type="ECO:0000256" key="8">
    <source>
        <dbReference type="ARBA" id="ARBA00022989"/>
    </source>
</evidence>
<dbReference type="GO" id="GO:0006487">
    <property type="term" value="P:protein N-linked glycosylation"/>
    <property type="evidence" value="ECO:0007669"/>
    <property type="project" value="UniProtKB-UniRule"/>
</dbReference>
<dbReference type="AlphaFoldDB" id="A0A834Z6I5"/>
<reference evidence="15 16" key="1">
    <citation type="submission" date="2020-04" db="EMBL/GenBank/DDBJ databases">
        <title>Plant Genome Project.</title>
        <authorList>
            <person name="Zhang R.-G."/>
        </authorList>
    </citation>
    <scope>NUCLEOTIDE SEQUENCE [LARGE SCALE GENOMIC DNA]</scope>
    <source>
        <strain evidence="15">YNK0</strain>
        <tissue evidence="15">Leaf</tissue>
    </source>
</reference>
<feature type="domain" description="Ribophorin II second" evidence="13">
    <location>
        <begin position="390"/>
        <end position="495"/>
    </location>
</feature>
<feature type="transmembrane region" description="Helical" evidence="10">
    <location>
        <begin position="732"/>
        <end position="749"/>
    </location>
</feature>
<sequence>MGELTFLVHHFADYQSPLHHIFLVRIFPALLPVEFPVILRNGQKPRISGSVIVIIDLPCCDLSANNRDSQICRFRALYTNRWVFRKVGIELYGLNKKELYIADLMLAVTSLEETYEALRTFEILGIERKADISPATCPLIVENLGSSSSSPKDLFYALKVNGILRCDISAKVFEGIHSKLQAIVKDASSLLDFYYSIGSLVLIKEQGFKSNVLLGDADGIFHSIKALSQSDGRWRHSSNGPGSTIHAAGIALEALAGVVSLASTEVDQSMIDTVENDIMKLFDSLERYDGGAFYFDDKLLDAREHQGPLSTTSSAVRGLTAFATVTSGSLYPPGDKILGLAKFFIGIGIPGSAKDLFNQIDSLASLENNRQSKNDSFSSRKTTLVSIPLILSVPATVLSLTKKDQLKVKVSTVLGSDAPPLTVKLMEAFSSGSKDSSVVENQELKFDPENSVHLLDALPKSIDVGKYIFSFEIVLHDPEQKKVYATGGQTQVLIVVTGFIKIDTAEITVLDSDLGSIETKQKLDLYGENAVSLSANHLQKLRLSFQMTTPHGHAFKPHQAFLKLRHESKVEHIFVVGSSVKQFEIVLDFLGLVEKFYYLSGRYDIQLTVGDAAMENSFLQALGHVNLDLPEPPEKAARPPLQPVDHYLRYGPKQEITHIFRTPGKLPSQELSLTFLGLTLLPFVGFLLGLISLGNLKKFPTSVVPAIFAILFHVGIAAVLLLYMLFWLKLDLFTTLKALGFLGIFLFFVGHRTLSHIASTSAKLKPA</sequence>
<feature type="transmembrane region" description="Helical" evidence="10">
    <location>
        <begin position="703"/>
        <end position="726"/>
    </location>
</feature>
<dbReference type="InterPro" id="IPR008814">
    <property type="entry name" value="Swp1"/>
</dbReference>
<dbReference type="PANTHER" id="PTHR12640">
    <property type="entry name" value="RIBOPHORIN II"/>
    <property type="match status" value="1"/>
</dbReference>
<gene>
    <name evidence="15" type="ORF">HHK36_012844</name>
</gene>
<evidence type="ECO:0000313" key="15">
    <source>
        <dbReference type="EMBL" id="KAF8401894.1"/>
    </source>
</evidence>
<dbReference type="PANTHER" id="PTHR12640:SF0">
    <property type="entry name" value="DOLICHYL-DIPHOSPHOOLIGOSACCHARIDE--PROTEIN GLYCOSYLTRANSFERASE SUBUNIT 2"/>
    <property type="match status" value="1"/>
</dbReference>
<dbReference type="OrthoDB" id="432292at2759"/>
<evidence type="ECO:0000256" key="9">
    <source>
        <dbReference type="ARBA" id="ARBA00023136"/>
    </source>
</evidence>
<dbReference type="InterPro" id="IPR056790">
    <property type="entry name" value="Ribophorin_II_C"/>
</dbReference>
<keyword evidence="7 10" id="KW-0256">Endoplasmic reticulum</keyword>
<feature type="domain" description="Ribophorin II C-terminal" evidence="14">
    <location>
        <begin position="660"/>
        <end position="759"/>
    </location>
</feature>
<dbReference type="Pfam" id="PF23860">
    <property type="entry name" value="Ribophorin_II_3rd"/>
    <property type="match status" value="1"/>
</dbReference>
<dbReference type="GO" id="GO:0008250">
    <property type="term" value="C:oligosaccharyltransferase complex"/>
    <property type="evidence" value="ECO:0007669"/>
    <property type="project" value="UniProtKB-UniRule"/>
</dbReference>
<keyword evidence="6" id="KW-0732">Signal</keyword>
<dbReference type="Pfam" id="PF23861">
    <property type="entry name" value="Ribophorin_II_2nd"/>
    <property type="match status" value="1"/>
</dbReference>
<evidence type="ECO:0000256" key="1">
    <source>
        <dbReference type="ARBA" id="ARBA00002791"/>
    </source>
</evidence>
<comment type="subunit">
    <text evidence="10">Component of the oligosaccharyltransferase (OST) complex.</text>
</comment>
<name>A0A834Z6I5_TETSI</name>
<evidence type="ECO:0000256" key="4">
    <source>
        <dbReference type="ARBA" id="ARBA00009038"/>
    </source>
</evidence>
<comment type="caution">
    <text evidence="15">The sequence shown here is derived from an EMBL/GenBank/DDBJ whole genome shotgun (WGS) entry which is preliminary data.</text>
</comment>
<evidence type="ECO:0000256" key="6">
    <source>
        <dbReference type="ARBA" id="ARBA00022729"/>
    </source>
</evidence>
<evidence type="ECO:0000256" key="7">
    <source>
        <dbReference type="ARBA" id="ARBA00022824"/>
    </source>
</evidence>
<feature type="domain" description="Ribophorin II N-terminal" evidence="11">
    <location>
        <begin position="107"/>
        <end position="367"/>
    </location>
</feature>
<comment type="similarity">
    <text evidence="4 10">Belongs to the SWP1 family.</text>
</comment>
<evidence type="ECO:0000259" key="13">
    <source>
        <dbReference type="Pfam" id="PF23861"/>
    </source>
</evidence>
<dbReference type="InterPro" id="IPR055375">
    <property type="entry name" value="Ribophorin_II_2nd"/>
</dbReference>
<keyword evidence="5 10" id="KW-0812">Transmembrane</keyword>
<evidence type="ECO:0000256" key="3">
    <source>
        <dbReference type="ARBA" id="ARBA00004922"/>
    </source>
</evidence>